<evidence type="ECO:0000313" key="1">
    <source>
        <dbReference type="EMBL" id="CAG7859677.1"/>
    </source>
</evidence>
<name>A0A8D9CQU7_BRACM</name>
<evidence type="ECO:0000313" key="2">
    <source>
        <dbReference type="Proteomes" id="UP000694005"/>
    </source>
</evidence>
<dbReference type="Proteomes" id="UP000694005">
    <property type="component" value="Chromosome A09"/>
</dbReference>
<organism evidence="1 2">
    <name type="scientific">Brassica campestris</name>
    <name type="common">Field mustard</name>
    <dbReference type="NCBI Taxonomy" id="3711"/>
    <lineage>
        <taxon>Eukaryota</taxon>
        <taxon>Viridiplantae</taxon>
        <taxon>Streptophyta</taxon>
        <taxon>Embryophyta</taxon>
        <taxon>Tracheophyta</taxon>
        <taxon>Spermatophyta</taxon>
        <taxon>Magnoliopsida</taxon>
        <taxon>eudicotyledons</taxon>
        <taxon>Gunneridae</taxon>
        <taxon>Pentapetalae</taxon>
        <taxon>rosids</taxon>
        <taxon>malvids</taxon>
        <taxon>Brassicales</taxon>
        <taxon>Brassicaceae</taxon>
        <taxon>Brassiceae</taxon>
        <taxon>Brassica</taxon>
    </lineage>
</organism>
<reference evidence="1 2" key="1">
    <citation type="submission" date="2021-07" db="EMBL/GenBank/DDBJ databases">
        <authorList>
            <consortium name="Genoscope - CEA"/>
            <person name="William W."/>
        </authorList>
    </citation>
    <scope>NUCLEOTIDE SEQUENCE [LARGE SCALE GENOMIC DNA]</scope>
</reference>
<dbReference type="Gramene" id="A09p01440.2_BraZ1">
    <property type="protein sequence ID" value="A09p01440.2_BraZ1.CDS"/>
    <property type="gene ID" value="A09g01440.2_BraZ1"/>
</dbReference>
<protein>
    <submittedName>
        <fullName evidence="1">Uncharacterized protein</fullName>
    </submittedName>
</protein>
<proteinExistence type="predicted"/>
<sequence length="52" mass="6058">MVITWTAQIVISTNDENTHLVKKAGEKVFPFIRLGQQHHHLHLRPSRSSRNK</sequence>
<dbReference type="EMBL" id="LS974625">
    <property type="protein sequence ID" value="CAG7859677.1"/>
    <property type="molecule type" value="Genomic_DNA"/>
</dbReference>
<accession>A0A8D9CQU7</accession>
<dbReference type="AlphaFoldDB" id="A0A8D9CQU7"/>
<gene>
    <name evidence="1" type="ORF">BRAPAZ1V2_A09P01440.2</name>
</gene>